<dbReference type="InterPro" id="IPR001110">
    <property type="entry name" value="UPF0012_CS"/>
</dbReference>
<evidence type="ECO:0000259" key="6">
    <source>
        <dbReference type="PROSITE" id="PS50263"/>
    </source>
</evidence>
<evidence type="ECO:0000256" key="2">
    <source>
        <dbReference type="ARBA" id="ARBA00036637"/>
    </source>
</evidence>
<organism evidence="7 8">
    <name type="scientific">Hydra vulgaris</name>
    <name type="common">Hydra</name>
    <name type="synonym">Hydra attenuata</name>
    <dbReference type="NCBI Taxonomy" id="6087"/>
    <lineage>
        <taxon>Eukaryota</taxon>
        <taxon>Metazoa</taxon>
        <taxon>Cnidaria</taxon>
        <taxon>Hydrozoa</taxon>
        <taxon>Hydroidolina</taxon>
        <taxon>Anthoathecata</taxon>
        <taxon>Aplanulata</taxon>
        <taxon>Hydridae</taxon>
        <taxon>Hydra</taxon>
    </lineage>
</organism>
<dbReference type="PANTHER" id="PTHR23088">
    <property type="entry name" value="NITRILASE-RELATED"/>
    <property type="match status" value="1"/>
</dbReference>
<dbReference type="InterPro" id="IPR003010">
    <property type="entry name" value="C-N_Hydrolase"/>
</dbReference>
<dbReference type="Proteomes" id="UP001652625">
    <property type="component" value="Chromosome 01"/>
</dbReference>
<reference evidence="7" key="1">
    <citation type="submission" date="2025-05" db="UniProtKB">
        <authorList>
            <consortium name="RefSeq"/>
        </authorList>
    </citation>
    <scope>NUCLEOTIDE SEQUENCE [LARGE SCALE GENOMIC DNA]</scope>
</reference>
<dbReference type="PROSITE" id="PS50263">
    <property type="entry name" value="CN_HYDROLASE"/>
    <property type="match status" value="1"/>
</dbReference>
<dbReference type="RefSeq" id="XP_065643421.1">
    <property type="nucleotide sequence ID" value="XM_065787349.1"/>
</dbReference>
<proteinExistence type="predicted"/>
<dbReference type="InterPro" id="IPR045254">
    <property type="entry name" value="Nit1/2_C-N_Hydrolase"/>
</dbReference>
<dbReference type="InterPro" id="IPR036526">
    <property type="entry name" value="C-N_Hydrolase_sf"/>
</dbReference>
<dbReference type="GeneID" id="100202237"/>
<evidence type="ECO:0000313" key="7">
    <source>
        <dbReference type="Proteomes" id="UP001652625"/>
    </source>
</evidence>
<protein>
    <recommendedName>
        <fullName evidence="3">omega-amidase</fullName>
        <ecNumber evidence="3">3.5.1.3</ecNumber>
    </recommendedName>
    <alternativeName>
        <fullName evidence="4">Nitrilase homolog 2</fullName>
    </alternativeName>
</protein>
<reference evidence="8" key="2">
    <citation type="submission" date="2025-08" db="UniProtKB">
        <authorList>
            <consortium name="RefSeq"/>
        </authorList>
    </citation>
    <scope>IDENTIFICATION</scope>
</reference>
<evidence type="ECO:0000256" key="3">
    <source>
        <dbReference type="ARBA" id="ARBA00039118"/>
    </source>
</evidence>
<dbReference type="PANTHER" id="PTHR23088:SF30">
    <property type="entry name" value="OMEGA-AMIDASE NIT2"/>
    <property type="match status" value="1"/>
</dbReference>
<gene>
    <name evidence="8" type="primary">LOC100202237</name>
</gene>
<accession>A0ABM4B3M5</accession>
<evidence type="ECO:0000256" key="5">
    <source>
        <dbReference type="ARBA" id="ARBA00048745"/>
    </source>
</evidence>
<keyword evidence="1" id="KW-0378">Hydrolase</keyword>
<evidence type="ECO:0000256" key="1">
    <source>
        <dbReference type="ARBA" id="ARBA00022801"/>
    </source>
</evidence>
<name>A0ABM4B3M5_HYDVU</name>
<evidence type="ECO:0000313" key="8">
    <source>
        <dbReference type="RefSeq" id="XP_065643421.1"/>
    </source>
</evidence>
<feature type="domain" description="CN hydrolase" evidence="6">
    <location>
        <begin position="7"/>
        <end position="251"/>
    </location>
</feature>
<dbReference type="EC" id="3.5.1.3" evidence="3"/>
<dbReference type="Gene3D" id="3.60.110.10">
    <property type="entry name" value="Carbon-nitrogen hydrolase"/>
    <property type="match status" value="1"/>
</dbReference>
<dbReference type="PROSITE" id="PS01227">
    <property type="entry name" value="UPF0012"/>
    <property type="match status" value="1"/>
</dbReference>
<evidence type="ECO:0000256" key="4">
    <source>
        <dbReference type="ARBA" id="ARBA00041576"/>
    </source>
</evidence>
<dbReference type="CDD" id="cd07572">
    <property type="entry name" value="nit"/>
    <property type="match status" value="1"/>
</dbReference>
<keyword evidence="7" id="KW-1185">Reference proteome</keyword>
<sequence>MKAMHKIKVAMIQMKVGTDKAKNIAHAQELIKQAASKNARLICLPECFNSPYGIQHFPSYAEMIPGETSQMLSTIAKDHSIYLCGGSIPERDNDHLYNTSLVYGPNGDLVAKHRKVHLFDVDVPGGIKFKESDVLSPGNKLTVFNVDALKVGLGICYDIRFPEMSSKYSDEGCQLLLYPAAFNMTTGPKHFQLLQRARAMDHQLYVATCSPARDETASYIAWGYSAVCNPWAEVIAEAGHVEEIIYAEIDTELSDTVRKAIPVRNQKRHDLY</sequence>
<comment type="catalytic activity">
    <reaction evidence="5">
        <text>2-oxosuccinamate + H2O = oxaloacetate + NH4(+)</text>
        <dbReference type="Rhea" id="RHEA:59412"/>
        <dbReference type="ChEBI" id="CHEBI:15377"/>
        <dbReference type="ChEBI" id="CHEBI:16452"/>
        <dbReference type="ChEBI" id="CHEBI:28938"/>
        <dbReference type="ChEBI" id="CHEBI:57735"/>
        <dbReference type="EC" id="3.5.1.3"/>
    </reaction>
    <physiologicalReaction direction="left-to-right" evidence="5">
        <dbReference type="Rhea" id="RHEA:59413"/>
    </physiologicalReaction>
</comment>
<dbReference type="SUPFAM" id="SSF56317">
    <property type="entry name" value="Carbon-nitrogen hydrolase"/>
    <property type="match status" value="1"/>
</dbReference>
<dbReference type="Pfam" id="PF00795">
    <property type="entry name" value="CN_hydrolase"/>
    <property type="match status" value="1"/>
</dbReference>
<comment type="catalytic activity">
    <reaction evidence="2">
        <text>2-oxoglutaramate + H2O = 2-oxoglutarate + NH4(+)</text>
        <dbReference type="Rhea" id="RHEA:32963"/>
        <dbReference type="ChEBI" id="CHEBI:15377"/>
        <dbReference type="ChEBI" id="CHEBI:16769"/>
        <dbReference type="ChEBI" id="CHEBI:16810"/>
        <dbReference type="ChEBI" id="CHEBI:28938"/>
        <dbReference type="EC" id="3.5.1.3"/>
    </reaction>
    <physiologicalReaction direction="left-to-right" evidence="2">
        <dbReference type="Rhea" id="RHEA:32964"/>
    </physiologicalReaction>
</comment>